<name>A0A1R4GNR6_9MICC</name>
<dbReference type="GO" id="GO:0005524">
    <property type="term" value="F:ATP binding"/>
    <property type="evidence" value="ECO:0007669"/>
    <property type="project" value="UniProtKB-KW"/>
</dbReference>
<dbReference type="NCBIfam" id="TIGR02868">
    <property type="entry name" value="CydC"/>
    <property type="match status" value="1"/>
</dbReference>
<dbReference type="PANTHER" id="PTHR24221">
    <property type="entry name" value="ATP-BINDING CASSETTE SUB-FAMILY B"/>
    <property type="match status" value="1"/>
</dbReference>
<evidence type="ECO:0000256" key="2">
    <source>
        <dbReference type="ARBA" id="ARBA00022692"/>
    </source>
</evidence>
<dbReference type="EMBL" id="FUHW01000038">
    <property type="protein sequence ID" value="SJM69816.1"/>
    <property type="molecule type" value="Genomic_DNA"/>
</dbReference>
<reference evidence="11 12" key="1">
    <citation type="submission" date="2017-02" db="EMBL/GenBank/DDBJ databases">
        <authorList>
            <person name="Peterson S.W."/>
        </authorList>
    </citation>
    <scope>NUCLEOTIDE SEQUENCE [LARGE SCALE GENOMIC DNA]</scope>
    <source>
        <strain evidence="11 12">B Ar 00.02</strain>
    </source>
</reference>
<keyword evidence="6 8" id="KW-0472">Membrane</keyword>
<evidence type="ECO:0000256" key="8">
    <source>
        <dbReference type="SAM" id="Phobius"/>
    </source>
</evidence>
<dbReference type="Pfam" id="PF00664">
    <property type="entry name" value="ABC_membrane"/>
    <property type="match status" value="2"/>
</dbReference>
<dbReference type="Proteomes" id="UP000195913">
    <property type="component" value="Unassembled WGS sequence"/>
</dbReference>
<dbReference type="InterPro" id="IPR011527">
    <property type="entry name" value="ABC1_TM_dom"/>
</dbReference>
<feature type="transmembrane region" description="Helical" evidence="8">
    <location>
        <begin position="639"/>
        <end position="661"/>
    </location>
</feature>
<dbReference type="GO" id="GO:0045454">
    <property type="term" value="P:cell redox homeostasis"/>
    <property type="evidence" value="ECO:0007669"/>
    <property type="project" value="InterPro"/>
</dbReference>
<dbReference type="RefSeq" id="WP_086999872.1">
    <property type="nucleotide sequence ID" value="NZ_FUHW01000038.1"/>
</dbReference>
<dbReference type="GO" id="GO:0140359">
    <property type="term" value="F:ABC-type transporter activity"/>
    <property type="evidence" value="ECO:0007669"/>
    <property type="project" value="InterPro"/>
</dbReference>
<sequence length="1164" mass="120509">MTPMKTTAAGPHQGLREVPRSQLALLAALAAVKAVGLILLGQALATGITVVADGTVGSPSGTGGELTGALAPLCLIGAVGVLLRAAAAWGMTQASQRTAWGTKERLRHRLVAAELSGKTRQGSADSPNGRGAVAALASRGLDGLDEYYSTFLPALVSAAVVPLFIGARILAADWVSALILVLTVPLVPVFMSLIGLHTRDRVAQAAAGLDALSNQLAELAQGLPALIGLRRSAERRQGLTAVSRRYRETTMSTLRTAFLSGFALELIAMISVAVVAVFIGVRLVYGQMGLEVGLLALILAPEVFLPLRSVGAAFHASEDGLEALRRAEDLLGDGHEGPLAGAAELGERDARPDAAGIGVQRLRVQYAGSAAPAVSIAELTVSRGERVVLDGPSGSGKTTLLHALAGLLPPETTIDGVIDVPDSSDTAWIGQHPQFTEPTATEELLLYAPNAELTDLTHVLEDVRAGHLAALPLDGLSPGELRRIAVARALLRIRCAGASLLLADEPTAHLDAVSAGAVRSALACLAQDVTLIVATHDRQLSDLLRQGGTVGQPVPMIEPRHDRQTGTEPLPSQPAGPTAADETSVRTSSRSARWSLLRSMRWWRSGMGGGVLLATASVLSGAALTAVSGWLIVNASTRPPMMVLMVAIVGVRFFGLGRAVLRYAQQLAVHRAVLDWATALRTRLWDALSNRPAGWGKLTRSGDALTHLVADVDELRDAAPRVLVPLPAAILAWAGSLITAALLFPATQGIFWIAGALGFLLGPWLAVRVERGSAAQAARHRSWATGRISTLFAAAGDLRANGVAPRAAADFNQHDQLASRTTLRAASGAGLGEAIAVIASGLAAIGCLLVAGATGASGAETAALLAVVALLALSLNEPLANASDAAAKLPLFGDRLDAIARVLSSNDAPAPLPADAAENGAHAAGQDGRPTRLTSLELEQVSVTWTGNTPVVEHISARVERGGWLAIIGPSGSGKSSLLAVLLGLVRPSEGAFRLGDDVGMLIEPWAEPQKAAPLLGRITWCPQEAHLFDSSLRNNLSLGRSAHDPADDPELHAALDAVGLGHWFDQQSGGLDTRIGSGGHRLSGGQRQRLAVARALVARADAVLLDEPTAHLGQDEAAELIADLREALAGMAVVMVTHDAQMAGDADTVLDLSTGALSPPVRA</sequence>
<feature type="transmembrane region" description="Helical" evidence="8">
    <location>
        <begin position="750"/>
        <end position="767"/>
    </location>
</feature>
<evidence type="ECO:0000259" key="9">
    <source>
        <dbReference type="PROSITE" id="PS50893"/>
    </source>
</evidence>
<evidence type="ECO:0000259" key="10">
    <source>
        <dbReference type="PROSITE" id="PS50929"/>
    </source>
</evidence>
<feature type="transmembrane region" description="Helical" evidence="8">
    <location>
        <begin position="177"/>
        <end position="196"/>
    </location>
</feature>
<feature type="region of interest" description="Disordered" evidence="7">
    <location>
        <begin position="551"/>
        <end position="587"/>
    </location>
</feature>
<dbReference type="CDD" id="cd18584">
    <property type="entry name" value="ABC_6TM_AarD_CydD"/>
    <property type="match status" value="1"/>
</dbReference>
<dbReference type="GO" id="GO:0034040">
    <property type="term" value="F:ATPase-coupled lipid transmembrane transporter activity"/>
    <property type="evidence" value="ECO:0007669"/>
    <property type="project" value="TreeGrafter"/>
</dbReference>
<feature type="domain" description="ABC transmembrane type-1" evidence="10">
    <location>
        <begin position="23"/>
        <end position="319"/>
    </location>
</feature>
<dbReference type="SMART" id="SM00382">
    <property type="entry name" value="AAA"/>
    <property type="match status" value="2"/>
</dbReference>
<dbReference type="GO" id="GO:0005886">
    <property type="term" value="C:plasma membrane"/>
    <property type="evidence" value="ECO:0007669"/>
    <property type="project" value="UniProtKB-SubCell"/>
</dbReference>
<feature type="transmembrane region" description="Helical" evidence="8">
    <location>
        <begin position="285"/>
        <end position="305"/>
    </location>
</feature>
<dbReference type="Gene3D" id="3.40.50.300">
    <property type="entry name" value="P-loop containing nucleotide triphosphate hydrolases"/>
    <property type="match status" value="2"/>
</dbReference>
<protein>
    <submittedName>
        <fullName evidence="11">Transport ATP-binding protein CydCD</fullName>
    </submittedName>
</protein>
<dbReference type="InterPro" id="IPR003439">
    <property type="entry name" value="ABC_transporter-like_ATP-bd"/>
</dbReference>
<dbReference type="InterPro" id="IPR014223">
    <property type="entry name" value="ABC_CydC/D"/>
</dbReference>
<keyword evidence="5 8" id="KW-1133">Transmembrane helix</keyword>
<feature type="transmembrane region" description="Helical" evidence="8">
    <location>
        <begin position="254"/>
        <end position="279"/>
    </location>
</feature>
<dbReference type="InterPro" id="IPR039421">
    <property type="entry name" value="Type_1_exporter"/>
</dbReference>
<feature type="region of interest" description="Disordered" evidence="7">
    <location>
        <begin position="910"/>
        <end position="929"/>
    </location>
</feature>
<gene>
    <name evidence="11" type="ORF">FM101_12055</name>
</gene>
<dbReference type="PROSITE" id="PS50929">
    <property type="entry name" value="ABC_TM1F"/>
    <property type="match status" value="2"/>
</dbReference>
<dbReference type="Pfam" id="PF00005">
    <property type="entry name" value="ABC_tran"/>
    <property type="match status" value="2"/>
</dbReference>
<comment type="subcellular location">
    <subcellularLocation>
        <location evidence="1">Cell membrane</location>
        <topology evidence="1">Multi-pass membrane protein</topology>
    </subcellularLocation>
</comment>
<evidence type="ECO:0000256" key="4">
    <source>
        <dbReference type="ARBA" id="ARBA00022840"/>
    </source>
</evidence>
<feature type="transmembrane region" description="Helical" evidence="8">
    <location>
        <begin position="69"/>
        <end position="87"/>
    </location>
</feature>
<dbReference type="SUPFAM" id="SSF52540">
    <property type="entry name" value="P-loop containing nucleoside triphosphate hydrolases"/>
    <property type="match status" value="2"/>
</dbReference>
<evidence type="ECO:0000256" key="7">
    <source>
        <dbReference type="SAM" id="MobiDB-lite"/>
    </source>
</evidence>
<keyword evidence="3" id="KW-0547">Nucleotide-binding</keyword>
<feature type="compositionally biased region" description="Low complexity" evidence="7">
    <location>
        <begin position="910"/>
        <end position="924"/>
    </location>
</feature>
<dbReference type="InterPro" id="IPR027417">
    <property type="entry name" value="P-loop_NTPase"/>
</dbReference>
<evidence type="ECO:0000256" key="6">
    <source>
        <dbReference type="ARBA" id="ARBA00023136"/>
    </source>
</evidence>
<feature type="domain" description="ABC transmembrane type-1" evidence="10">
    <location>
        <begin position="609"/>
        <end position="891"/>
    </location>
</feature>
<dbReference type="InterPro" id="IPR036640">
    <property type="entry name" value="ABC1_TM_sf"/>
</dbReference>
<dbReference type="Gene3D" id="1.20.1560.10">
    <property type="entry name" value="ABC transporter type 1, transmembrane domain"/>
    <property type="match status" value="2"/>
</dbReference>
<evidence type="ECO:0000256" key="3">
    <source>
        <dbReference type="ARBA" id="ARBA00022741"/>
    </source>
</evidence>
<feature type="transmembrane region" description="Helical" evidence="8">
    <location>
        <begin position="147"/>
        <end position="171"/>
    </location>
</feature>
<feature type="transmembrane region" description="Helical" evidence="8">
    <location>
        <begin position="722"/>
        <end position="744"/>
    </location>
</feature>
<evidence type="ECO:0000256" key="5">
    <source>
        <dbReference type="ARBA" id="ARBA00022989"/>
    </source>
</evidence>
<evidence type="ECO:0000256" key="1">
    <source>
        <dbReference type="ARBA" id="ARBA00004651"/>
    </source>
</evidence>
<dbReference type="SUPFAM" id="SSF90123">
    <property type="entry name" value="ABC transporter transmembrane region"/>
    <property type="match status" value="2"/>
</dbReference>
<keyword evidence="12" id="KW-1185">Reference proteome</keyword>
<feature type="transmembrane region" description="Helical" evidence="8">
    <location>
        <begin position="834"/>
        <end position="856"/>
    </location>
</feature>
<dbReference type="GO" id="GO:0034775">
    <property type="term" value="P:glutathione transmembrane transport"/>
    <property type="evidence" value="ECO:0007669"/>
    <property type="project" value="InterPro"/>
</dbReference>
<feature type="transmembrane region" description="Helical" evidence="8">
    <location>
        <begin position="610"/>
        <end position="633"/>
    </location>
</feature>
<dbReference type="PROSITE" id="PS00211">
    <property type="entry name" value="ABC_TRANSPORTER_1"/>
    <property type="match status" value="2"/>
</dbReference>
<dbReference type="PROSITE" id="PS50893">
    <property type="entry name" value="ABC_TRANSPORTER_2"/>
    <property type="match status" value="2"/>
</dbReference>
<evidence type="ECO:0000313" key="12">
    <source>
        <dbReference type="Proteomes" id="UP000195913"/>
    </source>
</evidence>
<evidence type="ECO:0000313" key="11">
    <source>
        <dbReference type="EMBL" id="SJM69816.1"/>
    </source>
</evidence>
<organism evidence="11 12">
    <name type="scientific">Arthrobacter rhombi</name>
    <dbReference type="NCBI Taxonomy" id="71253"/>
    <lineage>
        <taxon>Bacteria</taxon>
        <taxon>Bacillati</taxon>
        <taxon>Actinomycetota</taxon>
        <taxon>Actinomycetes</taxon>
        <taxon>Micrococcales</taxon>
        <taxon>Micrococcaceae</taxon>
        <taxon>Arthrobacter</taxon>
    </lineage>
</organism>
<dbReference type="InterPro" id="IPR017871">
    <property type="entry name" value="ABC_transporter-like_CS"/>
</dbReference>
<keyword evidence="4 11" id="KW-0067">ATP-binding</keyword>
<keyword evidence="2 8" id="KW-0812">Transmembrane</keyword>
<dbReference type="PANTHER" id="PTHR24221:SF654">
    <property type="entry name" value="ATP-BINDING CASSETTE SUB-FAMILY B MEMBER 6"/>
    <property type="match status" value="1"/>
</dbReference>
<feature type="domain" description="ABC transporter" evidence="9">
    <location>
        <begin position="359"/>
        <end position="583"/>
    </location>
</feature>
<dbReference type="GO" id="GO:0016887">
    <property type="term" value="F:ATP hydrolysis activity"/>
    <property type="evidence" value="ECO:0007669"/>
    <property type="project" value="InterPro"/>
</dbReference>
<dbReference type="InterPro" id="IPR003593">
    <property type="entry name" value="AAA+_ATPase"/>
</dbReference>
<accession>A0A1R4GNR6</accession>
<feature type="domain" description="ABC transporter" evidence="9">
    <location>
        <begin position="936"/>
        <end position="1164"/>
    </location>
</feature>
<dbReference type="AlphaFoldDB" id="A0A1R4GNR6"/>
<proteinExistence type="predicted"/>